<proteinExistence type="predicted"/>
<organism evidence="1 2">
    <name type="scientific">Berryella wangjianweii</name>
    <dbReference type="NCBI Taxonomy" id="2734634"/>
    <lineage>
        <taxon>Bacteria</taxon>
        <taxon>Bacillati</taxon>
        <taxon>Actinomycetota</taxon>
        <taxon>Coriobacteriia</taxon>
        <taxon>Eggerthellales</taxon>
        <taxon>Eggerthellaceae</taxon>
        <taxon>Berryella</taxon>
    </lineage>
</organism>
<dbReference type="Gene3D" id="2.60.120.580">
    <property type="entry name" value="Acetamidase/Formamidase-like domains"/>
    <property type="match status" value="1"/>
</dbReference>
<protein>
    <submittedName>
        <fullName evidence="1">Acetamidase</fullName>
    </submittedName>
</protein>
<sequence>MQTIRSQVYRFSRDNEPCARVAPGEVLVFSTLDCFSNRLTDEGVTMATLDYGYDVANPAAGPVYVEGAEPGDVLVVDVYDIAVADEGTIATDDHCGPLHEGMPYATKKVPIRDGYALFNEVRIPVRPMIGVIGCAPDGPDVIDGYVGSHGGNMDNRLIGAGTRLHLPVRVPGALLQMGDVHAAMGDAEICGTGIEIPARITVRVSLLKGFVLNWPVLETADRWYVNACGQEYDEACKAASAELHRLLSQQTGWSRADVYMYMSVQCDLELNQACKPCAVPLSLRFGAPKLSQFPPLIPVPSTIVR</sequence>
<dbReference type="SUPFAM" id="SSF141130">
    <property type="entry name" value="Acetamidase/Formamidase-like"/>
    <property type="match status" value="1"/>
</dbReference>
<dbReference type="Gene3D" id="3.10.28.20">
    <property type="entry name" value="Acetamidase/Formamidase-like domains"/>
    <property type="match status" value="1"/>
</dbReference>
<dbReference type="RefSeq" id="WP_173163593.1">
    <property type="nucleotide sequence ID" value="NZ_CP053716.1"/>
</dbReference>
<dbReference type="Proteomes" id="UP000503297">
    <property type="component" value="Chromosome"/>
</dbReference>
<evidence type="ECO:0000313" key="1">
    <source>
        <dbReference type="EMBL" id="QKF06905.1"/>
    </source>
</evidence>
<keyword evidence="2" id="KW-1185">Reference proteome</keyword>
<dbReference type="GO" id="GO:0016811">
    <property type="term" value="F:hydrolase activity, acting on carbon-nitrogen (but not peptide) bonds, in linear amides"/>
    <property type="evidence" value="ECO:0007669"/>
    <property type="project" value="InterPro"/>
</dbReference>
<evidence type="ECO:0000313" key="2">
    <source>
        <dbReference type="Proteomes" id="UP000503297"/>
    </source>
</evidence>
<reference evidence="2" key="1">
    <citation type="submission" date="2020-05" db="EMBL/GenBank/DDBJ databases">
        <title>Novel species in genus Nocardioides.</title>
        <authorList>
            <person name="Zhang G."/>
        </authorList>
    </citation>
    <scope>NUCLEOTIDE SEQUENCE [LARGE SCALE GENOMIC DNA]</scope>
    <source>
        <strain evidence="2">zg-1050</strain>
    </source>
</reference>
<accession>A0A6M8IW68</accession>
<dbReference type="PANTHER" id="PTHR31891">
    <property type="entry name" value="FORMAMIDASE C869.04-RELATED"/>
    <property type="match status" value="1"/>
</dbReference>
<dbReference type="PANTHER" id="PTHR31891:SF1">
    <property type="entry name" value="FORMAMIDASE C869.04-RELATED"/>
    <property type="match status" value="1"/>
</dbReference>
<gene>
    <name evidence="1" type="ORF">HLV38_01285</name>
</gene>
<name>A0A6M8IW68_9ACTN</name>
<dbReference type="AlphaFoldDB" id="A0A6M8IW68"/>
<dbReference type="KEGG" id="bwa:HLV38_01285"/>
<dbReference type="EMBL" id="CP053716">
    <property type="protein sequence ID" value="QKF06905.1"/>
    <property type="molecule type" value="Genomic_DNA"/>
</dbReference>
<dbReference type="InterPro" id="IPR004304">
    <property type="entry name" value="FmdA_AmdA"/>
</dbReference>
<dbReference type="Pfam" id="PF03069">
    <property type="entry name" value="FmdA_AmdA"/>
    <property type="match status" value="2"/>
</dbReference>
<dbReference type="Gene3D" id="2.40.10.120">
    <property type="match status" value="1"/>
</dbReference>